<dbReference type="GO" id="GO:0008270">
    <property type="term" value="F:zinc ion binding"/>
    <property type="evidence" value="ECO:0007669"/>
    <property type="project" value="UniProtKB-KW"/>
</dbReference>
<dbReference type="InterPro" id="IPR001841">
    <property type="entry name" value="Znf_RING"/>
</dbReference>
<evidence type="ECO:0000256" key="3">
    <source>
        <dbReference type="ARBA" id="ARBA00022833"/>
    </source>
</evidence>
<feature type="domain" description="RING-type" evidence="6">
    <location>
        <begin position="762"/>
        <end position="803"/>
    </location>
</feature>
<feature type="region of interest" description="Disordered" evidence="5">
    <location>
        <begin position="241"/>
        <end position="271"/>
    </location>
</feature>
<dbReference type="SMART" id="SM00184">
    <property type="entry name" value="RING"/>
    <property type="match status" value="1"/>
</dbReference>
<feature type="region of interest" description="Disordered" evidence="5">
    <location>
        <begin position="805"/>
        <end position="831"/>
    </location>
</feature>
<feature type="region of interest" description="Disordered" evidence="5">
    <location>
        <begin position="119"/>
        <end position="158"/>
    </location>
</feature>
<proteinExistence type="evidence at transcript level"/>
<keyword evidence="2 4" id="KW-0863">Zinc-finger</keyword>
<dbReference type="PROSITE" id="PS50089">
    <property type="entry name" value="ZF_RING_2"/>
    <property type="match status" value="1"/>
</dbReference>
<evidence type="ECO:0000256" key="5">
    <source>
        <dbReference type="SAM" id="MobiDB-lite"/>
    </source>
</evidence>
<dbReference type="PANTHER" id="PTHR46171">
    <property type="entry name" value="GH10160P"/>
    <property type="match status" value="1"/>
</dbReference>
<organism evidence="7">
    <name type="scientific">Phallusia mammillata</name>
    <dbReference type="NCBI Taxonomy" id="59560"/>
    <lineage>
        <taxon>Eukaryota</taxon>
        <taxon>Metazoa</taxon>
        <taxon>Chordata</taxon>
        <taxon>Tunicata</taxon>
        <taxon>Ascidiacea</taxon>
        <taxon>Phlebobranchia</taxon>
        <taxon>Ascidiidae</taxon>
        <taxon>Phallusia</taxon>
    </lineage>
</organism>
<accession>A0A6F9DJ34</accession>
<dbReference type="GO" id="GO:0016567">
    <property type="term" value="P:protein ubiquitination"/>
    <property type="evidence" value="ECO:0007669"/>
    <property type="project" value="TreeGrafter"/>
</dbReference>
<feature type="compositionally biased region" description="Polar residues" evidence="5">
    <location>
        <begin position="313"/>
        <end position="334"/>
    </location>
</feature>
<protein>
    <submittedName>
        <fullName evidence="7">Uncharacterized protein LOC104265696</fullName>
    </submittedName>
</protein>
<keyword evidence="1" id="KW-0479">Metal-binding</keyword>
<sequence length="831" mass="91296">MPVATGPVEDENEIIASAQNNFSGAYTEGISTQPVDLSTKNYQQLYEPFDEEHGSTVFFPPNSPSAIMFHLPSGANNLTPHSPGSIPQTSRLSPTFDHRECSRRRIIAEGKNTPLCVSATPFRHKSESPTRKRARTSSCGDSMHDSSTSQDPTLSMDQTRIRHRVTNLKKRIITSQKSGSDGANFSLVDRLESVTSPPALNVSLSLGNHSSSNISANTYLDDEPSLVAYDRHLQLPINEASVSSQSMPLGSETAPRQAVSNPQDITSHHAPYPSLALADHNNEVTLLETCPEEYFAREEIADVGENCPCHPVSQEQTSQSVPQQDVQETELPSNTDHHTQHHRSNRSHRSGPSRRHHQQSRTESNQHPVVMQYTSAIPISVPVTMSPMTMPMYSGSRGPSVPCPIPPRVVAFPTQSAPVLTTCNRPPVSLQQQQHPVATPFQFHDYRNLYRSSPMHLPALSISGQPHQPNQAPVSRHRATHLDHTYQHHIPAIQAISNSRPPGIYPLPTLPPTHHPSGLVQSGQASMFAHPSSALHPTRVQHSSVPVASAGPSTLPGSHGHLSQPHYPHPHPQLVPYAMAPNAAPTDVTGSRFMHRTRQSLHFHPAVAPHDHHRGDNHEGVQATPHAVAMPTAFMSAVPTMYSEYDSRAAQASHPTAPPASGMHPHPLVMSHWGMTPVAPPMPQLIAYQFPTLPGLMFNPLTTWRAYVSLEDDVDPSNYEALLNLADQLGEAKPPGLSKGRIDQLCSYRYKPGTHKSDQPICVVCMCEWEPKQLLRVLPCSHEFHAKCVDRWLKTNRTCPICRSDAGQRSRNSAKTFSGRSNTSSSRRVVS</sequence>
<dbReference type="FunFam" id="3.30.40.10:FF:000024">
    <property type="entry name" value="RING finger protein 44 isoform X1"/>
    <property type="match status" value="1"/>
</dbReference>
<dbReference type="SUPFAM" id="SSF57850">
    <property type="entry name" value="RING/U-box"/>
    <property type="match status" value="1"/>
</dbReference>
<dbReference type="Pfam" id="PF13639">
    <property type="entry name" value="zf-RING_2"/>
    <property type="match status" value="1"/>
</dbReference>
<dbReference type="CDD" id="cd16472">
    <property type="entry name" value="RING-H2_RNF38-like"/>
    <property type="match status" value="1"/>
</dbReference>
<dbReference type="EMBL" id="LR787287">
    <property type="protein sequence ID" value="CAB3263149.1"/>
    <property type="molecule type" value="mRNA"/>
</dbReference>
<evidence type="ECO:0000256" key="4">
    <source>
        <dbReference type="PROSITE-ProRule" id="PRU00175"/>
    </source>
</evidence>
<dbReference type="InterPro" id="IPR013083">
    <property type="entry name" value="Znf_RING/FYVE/PHD"/>
</dbReference>
<dbReference type="GO" id="GO:0061630">
    <property type="term" value="F:ubiquitin protein ligase activity"/>
    <property type="evidence" value="ECO:0007669"/>
    <property type="project" value="TreeGrafter"/>
</dbReference>
<keyword evidence="3" id="KW-0862">Zinc</keyword>
<feature type="compositionally biased region" description="Basic residues" evidence="5">
    <location>
        <begin position="339"/>
        <end position="359"/>
    </location>
</feature>
<evidence type="ECO:0000256" key="2">
    <source>
        <dbReference type="ARBA" id="ARBA00022771"/>
    </source>
</evidence>
<gene>
    <name evidence="7" type="primary">LOC104265696</name>
</gene>
<reference evidence="7" key="1">
    <citation type="submission" date="2020-04" db="EMBL/GenBank/DDBJ databases">
        <authorList>
            <person name="Neveu A P."/>
        </authorList>
    </citation>
    <scope>NUCLEOTIDE SEQUENCE</scope>
    <source>
        <tissue evidence="7">Whole embryo</tissue>
    </source>
</reference>
<name>A0A6F9DJ34_9ASCI</name>
<evidence type="ECO:0000256" key="1">
    <source>
        <dbReference type="ARBA" id="ARBA00022723"/>
    </source>
</evidence>
<feature type="region of interest" description="Disordered" evidence="5">
    <location>
        <begin position="307"/>
        <end position="369"/>
    </location>
</feature>
<evidence type="ECO:0000313" key="7">
    <source>
        <dbReference type="EMBL" id="CAB3263149.1"/>
    </source>
</evidence>
<feature type="compositionally biased region" description="Polar residues" evidence="5">
    <location>
        <begin position="136"/>
        <end position="158"/>
    </location>
</feature>
<dbReference type="Gene3D" id="3.30.40.10">
    <property type="entry name" value="Zinc/RING finger domain, C3HC4 (zinc finger)"/>
    <property type="match status" value="1"/>
</dbReference>
<dbReference type="PANTHER" id="PTHR46171:SF3">
    <property type="entry name" value="GH10160P"/>
    <property type="match status" value="1"/>
</dbReference>
<evidence type="ECO:0000259" key="6">
    <source>
        <dbReference type="PROSITE" id="PS50089"/>
    </source>
</evidence>
<dbReference type="AlphaFoldDB" id="A0A6F9DJ34"/>
<feature type="compositionally biased region" description="Low complexity" evidence="5">
    <location>
        <begin position="818"/>
        <end position="831"/>
    </location>
</feature>
<feature type="compositionally biased region" description="Polar residues" evidence="5">
    <location>
        <begin position="807"/>
        <end position="816"/>
    </location>
</feature>